<dbReference type="Proteomes" id="UP000800093">
    <property type="component" value="Unassembled WGS sequence"/>
</dbReference>
<feature type="compositionally biased region" description="Polar residues" evidence="1">
    <location>
        <begin position="1"/>
        <end position="10"/>
    </location>
</feature>
<dbReference type="OrthoDB" id="5413827at2759"/>
<dbReference type="PANTHER" id="PTHR38790">
    <property type="entry name" value="2EXR DOMAIN-CONTAINING PROTEIN-RELATED"/>
    <property type="match status" value="1"/>
</dbReference>
<evidence type="ECO:0000313" key="3">
    <source>
        <dbReference type="Proteomes" id="UP000800093"/>
    </source>
</evidence>
<accession>A0A9P4K053</accession>
<dbReference type="EMBL" id="ML986725">
    <property type="protein sequence ID" value="KAF2258995.1"/>
    <property type="molecule type" value="Genomic_DNA"/>
</dbReference>
<dbReference type="AlphaFoldDB" id="A0A9P4K053"/>
<evidence type="ECO:0000313" key="2">
    <source>
        <dbReference type="EMBL" id="KAF2258995.1"/>
    </source>
</evidence>
<sequence>MVSTRRSSATKLKFTGVPYGSKRAARKPPKRKAKQNLGNAPVQKPLQKPVKRCAPPATVDIISKYIPEGCKEAKTWARNARESPLLRLPAELRMKIYEYVLGGGNTIRIEQVMLDCGTAGELGLTPTFAWGCSVFPPGTDHYNITPNHMPCGVQAARSFTLLNGVCRQLYKETATLPYILNKWADDYVLSWSVLYQYSFVEKRLPPPQRRAIRTLFSARSSNQIISSSKDLESIGIQSQHIMAFIFSNYQSLS</sequence>
<name>A0A9P4K053_9PLEO</name>
<keyword evidence="3" id="KW-1185">Reference proteome</keyword>
<gene>
    <name evidence="2" type="ORF">CC78DRAFT_621388</name>
</gene>
<feature type="region of interest" description="Disordered" evidence="1">
    <location>
        <begin position="1"/>
        <end position="49"/>
    </location>
</feature>
<reference evidence="3" key="1">
    <citation type="journal article" date="2020" name="Stud. Mycol.">
        <title>101 Dothideomycetes genomes: A test case for predicting lifestyles and emergence of pathogens.</title>
        <authorList>
            <person name="Haridas S."/>
            <person name="Albert R."/>
            <person name="Binder M."/>
            <person name="Bloem J."/>
            <person name="LaButti K."/>
            <person name="Salamov A."/>
            <person name="Andreopoulos B."/>
            <person name="Baker S."/>
            <person name="Barry K."/>
            <person name="Bills G."/>
            <person name="Bluhm B."/>
            <person name="Cannon C."/>
            <person name="Castanera R."/>
            <person name="Culley D."/>
            <person name="Daum C."/>
            <person name="Ezra D."/>
            <person name="Gonzalez J."/>
            <person name="Henrissat B."/>
            <person name="Kuo A."/>
            <person name="Liang C."/>
            <person name="Lipzen A."/>
            <person name="Lutzoni F."/>
            <person name="Magnuson J."/>
            <person name="Mondo S."/>
            <person name="Nolan M."/>
            <person name="Ohm R."/>
            <person name="Pangilinan J."/>
            <person name="Park H.-J."/>
            <person name="Ramirez L."/>
            <person name="Alfaro M."/>
            <person name="Sun H."/>
            <person name="Tritt A."/>
            <person name="Yoshinaga Y."/>
            <person name="Zwiers L.-H."/>
            <person name="Turgeon B."/>
            <person name="Goodwin S."/>
            <person name="Spatafora J."/>
            <person name="Crous P."/>
            <person name="Grigoriev I."/>
        </authorList>
    </citation>
    <scope>NUCLEOTIDE SEQUENCE [LARGE SCALE GENOMIC DNA]</scope>
    <source>
        <strain evidence="3">CBS 304.66</strain>
    </source>
</reference>
<evidence type="ECO:0000256" key="1">
    <source>
        <dbReference type="SAM" id="MobiDB-lite"/>
    </source>
</evidence>
<organism evidence="2 3">
    <name type="scientific">Lojkania enalia</name>
    <dbReference type="NCBI Taxonomy" id="147567"/>
    <lineage>
        <taxon>Eukaryota</taxon>
        <taxon>Fungi</taxon>
        <taxon>Dikarya</taxon>
        <taxon>Ascomycota</taxon>
        <taxon>Pezizomycotina</taxon>
        <taxon>Dothideomycetes</taxon>
        <taxon>Pleosporomycetidae</taxon>
        <taxon>Pleosporales</taxon>
        <taxon>Pleosporales incertae sedis</taxon>
        <taxon>Lojkania</taxon>
    </lineage>
</organism>
<comment type="caution">
    <text evidence="2">The sequence shown here is derived from an EMBL/GenBank/DDBJ whole genome shotgun (WGS) entry which is preliminary data.</text>
</comment>
<feature type="compositionally biased region" description="Basic residues" evidence="1">
    <location>
        <begin position="23"/>
        <end position="34"/>
    </location>
</feature>
<proteinExistence type="predicted"/>
<protein>
    <submittedName>
        <fullName evidence="2">Uncharacterized protein</fullName>
    </submittedName>
</protein>
<dbReference type="PANTHER" id="PTHR38790:SF4">
    <property type="entry name" value="2EXR DOMAIN-CONTAINING PROTEIN"/>
    <property type="match status" value="1"/>
</dbReference>